<organism evidence="7 8">
    <name type="scientific">Candidatus Carbonibacillus altaicus</name>
    <dbReference type="NCBI Taxonomy" id="2163959"/>
    <lineage>
        <taxon>Bacteria</taxon>
        <taxon>Bacillati</taxon>
        <taxon>Bacillota</taxon>
        <taxon>Bacilli</taxon>
        <taxon>Bacillales</taxon>
        <taxon>Candidatus Carbonibacillus</taxon>
    </lineage>
</organism>
<dbReference type="HAMAP" id="MF_01984">
    <property type="entry name" value="ubiX_pad"/>
    <property type="match status" value="1"/>
</dbReference>
<dbReference type="EMBL" id="PEBX01000023">
    <property type="protein sequence ID" value="PTQ56607.1"/>
    <property type="molecule type" value="Genomic_DNA"/>
</dbReference>
<feature type="binding site" evidence="5">
    <location>
        <begin position="10"/>
        <end position="12"/>
    </location>
    <ligand>
        <name>FMN</name>
        <dbReference type="ChEBI" id="CHEBI:58210"/>
    </ligand>
</feature>
<evidence type="ECO:0000256" key="4">
    <source>
        <dbReference type="ARBA" id="ARBA00022679"/>
    </source>
</evidence>
<dbReference type="GO" id="GO:0016831">
    <property type="term" value="F:carboxy-lyase activity"/>
    <property type="evidence" value="ECO:0007669"/>
    <property type="project" value="TreeGrafter"/>
</dbReference>
<feature type="binding site" evidence="5">
    <location>
        <position position="192"/>
    </location>
    <ligand>
        <name>dimethylallyl phosphate</name>
        <dbReference type="ChEBI" id="CHEBI:88052"/>
    </ligand>
</feature>
<dbReference type="SUPFAM" id="SSF52507">
    <property type="entry name" value="Homo-oligomeric flavin-containing Cys decarboxylases, HFCD"/>
    <property type="match status" value="1"/>
</dbReference>
<dbReference type="PANTHER" id="PTHR43374">
    <property type="entry name" value="FLAVIN PRENYLTRANSFERASE"/>
    <property type="match status" value="1"/>
</dbReference>
<dbReference type="InterPro" id="IPR003382">
    <property type="entry name" value="Flavoprotein"/>
</dbReference>
<dbReference type="GO" id="GO:0106141">
    <property type="term" value="F:flavin prenyltransferase activity"/>
    <property type="evidence" value="ECO:0007669"/>
    <property type="project" value="UniProtKB-EC"/>
</dbReference>
<dbReference type="Proteomes" id="UP000244338">
    <property type="component" value="Unassembled WGS sequence"/>
</dbReference>
<reference evidence="8" key="1">
    <citation type="journal article" date="2018" name="Sci. Rep.">
        <title>Lignite coal burning seam in the remote Altai Mountains harbors a hydrogen-driven thermophilic microbial community.</title>
        <authorList>
            <person name="Kadnikov V.V."/>
            <person name="Mardanov A.V."/>
            <person name="Ivasenko D.A."/>
            <person name="Antsiferov D.V."/>
            <person name="Beletsky A.V."/>
            <person name="Karnachuk O.V."/>
            <person name="Ravin N.V."/>
        </authorList>
    </citation>
    <scope>NUCLEOTIDE SEQUENCE [LARGE SCALE GENOMIC DNA]</scope>
</reference>
<evidence type="ECO:0000256" key="2">
    <source>
        <dbReference type="ARBA" id="ARBA00022630"/>
    </source>
</evidence>
<dbReference type="NCBIfam" id="TIGR00421">
    <property type="entry name" value="ubiX_pad"/>
    <property type="match status" value="1"/>
</dbReference>
<feature type="domain" description="Flavoprotein" evidence="6">
    <location>
        <begin position="3"/>
        <end position="197"/>
    </location>
</feature>
<feature type="binding site" evidence="5">
    <location>
        <position position="176"/>
    </location>
    <ligand>
        <name>dimethylallyl phosphate</name>
        <dbReference type="ChEBI" id="CHEBI:88052"/>
    </ligand>
</feature>
<feature type="binding site" evidence="5">
    <location>
        <position position="36"/>
    </location>
    <ligand>
        <name>FMN</name>
        <dbReference type="ChEBI" id="CHEBI:58210"/>
    </ligand>
</feature>
<keyword evidence="3 5" id="KW-0288">FMN</keyword>
<evidence type="ECO:0000256" key="3">
    <source>
        <dbReference type="ARBA" id="ARBA00022643"/>
    </source>
</evidence>
<evidence type="ECO:0000256" key="5">
    <source>
        <dbReference type="HAMAP-Rule" id="MF_01984"/>
    </source>
</evidence>
<evidence type="ECO:0000313" key="7">
    <source>
        <dbReference type="EMBL" id="PTQ56607.1"/>
    </source>
</evidence>
<dbReference type="Pfam" id="PF02441">
    <property type="entry name" value="Flavoprotein"/>
    <property type="match status" value="1"/>
</dbReference>
<comment type="similarity">
    <text evidence="5">Belongs to the UbiX/PAD1 family.</text>
</comment>
<evidence type="ECO:0000313" key="8">
    <source>
        <dbReference type="Proteomes" id="UP000244338"/>
    </source>
</evidence>
<sequence>MQRFVVAITGASGFMYGVRAVQVLFQAGYEVHVVVSDNAYMVAAKELRLRFHPNRETVWQMLVRQPESHPAEGEVTRGKEGRLILHPFRDVSAPIASGSFETQGGIIIPASMGTVGSFALGLSNNLIERAFDVLLKEGRRIVLVPRETPLSAIHLEHMLRLARLGVRIVPAMPAFYHRPQTVEEMVDFVVGKALDALGVPDIHLFRRWGEEEES</sequence>
<keyword evidence="7" id="KW-0456">Lyase</keyword>
<dbReference type="InterPro" id="IPR004507">
    <property type="entry name" value="UbiX-like"/>
</dbReference>
<gene>
    <name evidence="5" type="primary">ubiX</name>
    <name evidence="7" type="ORF">BSOLF_2875</name>
</gene>
<keyword evidence="1 5" id="KW-0637">Prenyltransferase</keyword>
<comment type="caution">
    <text evidence="5">Lacks conserved residue(s) required for the propagation of feature annotation.</text>
</comment>
<comment type="caution">
    <text evidence="7">The sequence shown here is derived from an EMBL/GenBank/DDBJ whole genome shotgun (WGS) entry which is preliminary data.</text>
</comment>
<comment type="catalytic activity">
    <reaction evidence="5">
        <text>dimethylallyl phosphate + FMNH2 = prenylated FMNH2 + phosphate</text>
        <dbReference type="Rhea" id="RHEA:37743"/>
        <dbReference type="ChEBI" id="CHEBI:43474"/>
        <dbReference type="ChEBI" id="CHEBI:57618"/>
        <dbReference type="ChEBI" id="CHEBI:87467"/>
        <dbReference type="ChEBI" id="CHEBI:88052"/>
        <dbReference type="EC" id="2.5.1.129"/>
    </reaction>
</comment>
<accession>A0A2R6Y1P9</accession>
<name>A0A2R6Y1P9_9BACL</name>
<dbReference type="AlphaFoldDB" id="A0A2R6Y1P9"/>
<keyword evidence="2 5" id="KW-0285">Flavoprotein</keyword>
<dbReference type="Gene3D" id="3.40.50.1950">
    <property type="entry name" value="Flavin prenyltransferase-like"/>
    <property type="match status" value="1"/>
</dbReference>
<dbReference type="InterPro" id="IPR036551">
    <property type="entry name" value="Flavin_trans-like"/>
</dbReference>
<keyword evidence="4 5" id="KW-0808">Transferase</keyword>
<feature type="binding site" evidence="5">
    <location>
        <begin position="111"/>
        <end position="114"/>
    </location>
    <ligand>
        <name>FMN</name>
        <dbReference type="ChEBI" id="CHEBI:58210"/>
    </ligand>
</feature>
<feature type="binding site" evidence="5">
    <location>
        <position position="146"/>
    </location>
    <ligand>
        <name>FMN</name>
        <dbReference type="ChEBI" id="CHEBI:58210"/>
    </ligand>
</feature>
<comment type="function">
    <text evidence="5">Flavin prenyltransferase that catalyzes the synthesis of the prenylated FMN cofactor (prenyl-FMN) for 4-hydroxy-3-polyprenylbenzoic acid decarboxylase UbiD. The prenyltransferase is metal-independent and links a dimethylallyl moiety from dimethylallyl monophosphate (DMAP) to the flavin N5 and C6 atoms of FMN.</text>
</comment>
<dbReference type="PANTHER" id="PTHR43374:SF1">
    <property type="entry name" value="FLAVIN PRENYLTRANSFERASE PAD1, MITOCHONDRIAL"/>
    <property type="match status" value="1"/>
</dbReference>
<evidence type="ECO:0000256" key="1">
    <source>
        <dbReference type="ARBA" id="ARBA00022602"/>
    </source>
</evidence>
<protein>
    <recommendedName>
        <fullName evidence="5">Flavin prenyltransferase UbiX</fullName>
        <ecNumber evidence="5">2.5.1.129</ecNumber>
    </recommendedName>
</protein>
<proteinExistence type="inferred from homology"/>
<evidence type="ECO:0000259" key="6">
    <source>
        <dbReference type="Pfam" id="PF02441"/>
    </source>
</evidence>
<dbReference type="EC" id="2.5.1.129" evidence="5"/>